<feature type="domain" description="VPS28 C-terminal" evidence="8">
    <location>
        <begin position="77"/>
        <end position="205"/>
    </location>
</feature>
<dbReference type="GO" id="GO:0044877">
    <property type="term" value="F:protein-containing complex binding"/>
    <property type="evidence" value="ECO:0007669"/>
    <property type="project" value="TreeGrafter"/>
</dbReference>
<dbReference type="GO" id="GO:0043328">
    <property type="term" value="P:protein transport to vacuole involved in ubiquitin-dependent protein catabolic process via the multivesicular body sorting pathway"/>
    <property type="evidence" value="ECO:0007669"/>
    <property type="project" value="TreeGrafter"/>
</dbReference>
<dbReference type="Gene3D" id="1.20.120.1130">
    <property type="match status" value="1"/>
</dbReference>
<comment type="caution">
    <text evidence="9">The sequence shown here is derived from an EMBL/GenBank/DDBJ whole genome shotgun (WGS) entry which is preliminary data.</text>
</comment>
<proteinExistence type="inferred from homology"/>
<dbReference type="AlphaFoldDB" id="A0A7J7R1D3"/>
<gene>
    <name evidence="9" type="ORF">mRhiFer1_018201</name>
</gene>
<reference evidence="9 10" key="1">
    <citation type="journal article" date="2020" name="Nature">
        <title>Six reference-quality genomes reveal evolution of bat adaptations.</title>
        <authorList>
            <person name="Jebb D."/>
            <person name="Huang Z."/>
            <person name="Pippel M."/>
            <person name="Hughes G.M."/>
            <person name="Lavrichenko K."/>
            <person name="Devanna P."/>
            <person name="Winkler S."/>
            <person name="Jermiin L.S."/>
            <person name="Skirmuntt E.C."/>
            <person name="Katzourakis A."/>
            <person name="Burkitt-Gray L."/>
            <person name="Ray D.A."/>
            <person name="Sullivan K.A.M."/>
            <person name="Roscito J.G."/>
            <person name="Kirilenko B.M."/>
            <person name="Davalos L.M."/>
            <person name="Corthals A.P."/>
            <person name="Power M.L."/>
            <person name="Jones G."/>
            <person name="Ransome R.D."/>
            <person name="Dechmann D.K.N."/>
            <person name="Locatelli A.G."/>
            <person name="Puechmaille S.J."/>
            <person name="Fedrigo O."/>
            <person name="Jarvis E.D."/>
            <person name="Hiller M."/>
            <person name="Vernes S.C."/>
            <person name="Myers E.W."/>
            <person name="Teeling E.C."/>
        </authorList>
    </citation>
    <scope>NUCLEOTIDE SEQUENCE [LARGE SCALE GENOMIC DNA]</scope>
    <source>
        <strain evidence="9">MRhiFer1</strain>
        <tissue evidence="9">Lung</tissue>
    </source>
</reference>
<evidence type="ECO:0000256" key="5">
    <source>
        <dbReference type="ARBA" id="ARBA00022927"/>
    </source>
</evidence>
<dbReference type="InterPro" id="IPR017899">
    <property type="entry name" value="VPS28_C"/>
</dbReference>
<dbReference type="EMBL" id="JACAGC010000035">
    <property type="protein sequence ID" value="KAF6269797.1"/>
    <property type="molecule type" value="Genomic_DNA"/>
</dbReference>
<sequence length="206" mass="22483">MRGVGRPLPSLRPTWDMPRVSAAMAPTHPQPHEQPRPPGCGHTRAEEPFVTREGLGGGWPGFGPCAGCPTLSPWGESMVPHAHTCPQLFITVMDKLRLEIRAMDEVQLRGGAGRGGAGRGRPGSGRGAGSHGASCLQIQPDLRELMETMHRMSHLPPDFEGRQTVNQWLQTLSGMSASDELDDSQVRQMLFDLESAYNAFNRFLHA</sequence>
<dbReference type="Pfam" id="PF03997">
    <property type="entry name" value="VPS28"/>
    <property type="match status" value="1"/>
</dbReference>
<feature type="compositionally biased region" description="Gly residues" evidence="7">
    <location>
        <begin position="110"/>
        <end position="130"/>
    </location>
</feature>
<comment type="similarity">
    <text evidence="6">Belongs to the VPS28 family.</text>
</comment>
<evidence type="ECO:0000256" key="4">
    <source>
        <dbReference type="ARBA" id="ARBA00022753"/>
    </source>
</evidence>
<evidence type="ECO:0000256" key="3">
    <source>
        <dbReference type="ARBA" id="ARBA00022448"/>
    </source>
</evidence>
<dbReference type="InterPro" id="IPR007143">
    <property type="entry name" value="Vps28"/>
</dbReference>
<protein>
    <recommendedName>
        <fullName evidence="2">Vacuolar protein sorting-associated protein 28 homolog</fullName>
    </recommendedName>
</protein>
<keyword evidence="3 6" id="KW-0813">Transport</keyword>
<dbReference type="GO" id="GO:0000813">
    <property type="term" value="C:ESCRT I complex"/>
    <property type="evidence" value="ECO:0007669"/>
    <property type="project" value="InterPro"/>
</dbReference>
<evidence type="ECO:0000256" key="7">
    <source>
        <dbReference type="SAM" id="MobiDB-lite"/>
    </source>
</evidence>
<dbReference type="InterPro" id="IPR037206">
    <property type="entry name" value="VPS28_C_sf"/>
</dbReference>
<name>A0A7J7R1D3_RHIFE</name>
<dbReference type="FunFam" id="1.20.120.1130:FF:000001">
    <property type="entry name" value="Vacuolar protein sorting-associated protein 28 homolog"/>
    <property type="match status" value="1"/>
</dbReference>
<dbReference type="PANTHER" id="PTHR12937">
    <property type="entry name" value="VACUOLAR PROTEIN SORTING 28, ISOFORM 2 VPS28"/>
    <property type="match status" value="1"/>
</dbReference>
<dbReference type="PROSITE" id="PS51310">
    <property type="entry name" value="VPS28_C"/>
    <property type="match status" value="1"/>
</dbReference>
<evidence type="ECO:0000256" key="2">
    <source>
        <dbReference type="ARBA" id="ARBA00020968"/>
    </source>
</evidence>
<feature type="region of interest" description="Disordered" evidence="7">
    <location>
        <begin position="24"/>
        <end position="45"/>
    </location>
</feature>
<organism evidence="9 10">
    <name type="scientific">Rhinolophus ferrumequinum</name>
    <name type="common">Greater horseshoe bat</name>
    <dbReference type="NCBI Taxonomy" id="59479"/>
    <lineage>
        <taxon>Eukaryota</taxon>
        <taxon>Metazoa</taxon>
        <taxon>Chordata</taxon>
        <taxon>Craniata</taxon>
        <taxon>Vertebrata</taxon>
        <taxon>Euteleostomi</taxon>
        <taxon>Mammalia</taxon>
        <taxon>Eutheria</taxon>
        <taxon>Laurasiatheria</taxon>
        <taxon>Chiroptera</taxon>
        <taxon>Yinpterochiroptera</taxon>
        <taxon>Rhinolophoidea</taxon>
        <taxon>Rhinolophidae</taxon>
        <taxon>Rhinolophinae</taxon>
        <taxon>Rhinolophus</taxon>
    </lineage>
</organism>
<keyword evidence="4" id="KW-0967">Endosome</keyword>
<evidence type="ECO:0000313" key="10">
    <source>
        <dbReference type="Proteomes" id="UP000585614"/>
    </source>
</evidence>
<dbReference type="Proteomes" id="UP000585614">
    <property type="component" value="Unassembled WGS sequence"/>
</dbReference>
<dbReference type="PANTHER" id="PTHR12937:SF0">
    <property type="entry name" value="VACUOLAR PROTEIN SORTING-ASSOCIATED PROTEIN 28 HOMOLOG"/>
    <property type="match status" value="1"/>
</dbReference>
<comment type="subcellular location">
    <subcellularLocation>
        <location evidence="1">Endosome</location>
    </subcellularLocation>
</comment>
<evidence type="ECO:0000313" key="9">
    <source>
        <dbReference type="EMBL" id="KAF6269797.1"/>
    </source>
</evidence>
<accession>A0A7J7R1D3</accession>
<keyword evidence="5 6" id="KW-0653">Protein transport</keyword>
<evidence type="ECO:0000256" key="1">
    <source>
        <dbReference type="ARBA" id="ARBA00004177"/>
    </source>
</evidence>
<feature type="region of interest" description="Disordered" evidence="7">
    <location>
        <begin position="110"/>
        <end position="134"/>
    </location>
</feature>
<dbReference type="SUPFAM" id="SSF140427">
    <property type="entry name" value="VPS28 C-terminal domain-like"/>
    <property type="match status" value="2"/>
</dbReference>
<evidence type="ECO:0000256" key="6">
    <source>
        <dbReference type="PROSITE-ProRule" id="PRU00642"/>
    </source>
</evidence>
<evidence type="ECO:0000259" key="8">
    <source>
        <dbReference type="PROSITE" id="PS51310"/>
    </source>
</evidence>